<dbReference type="InterPro" id="IPR004839">
    <property type="entry name" value="Aminotransferase_I/II_large"/>
</dbReference>
<accession>A0A7D6CCU9</accession>
<dbReference type="CDD" id="cd00609">
    <property type="entry name" value="AAT_like"/>
    <property type="match status" value="1"/>
</dbReference>
<dbReference type="AlphaFoldDB" id="A0A7D6CCU9"/>
<dbReference type="GO" id="GO:0030170">
    <property type="term" value="F:pyridoxal phosphate binding"/>
    <property type="evidence" value="ECO:0007669"/>
    <property type="project" value="InterPro"/>
</dbReference>
<dbReference type="InterPro" id="IPR015424">
    <property type="entry name" value="PyrdxlP-dep_Trfase"/>
</dbReference>
<dbReference type="Gene3D" id="3.40.640.10">
    <property type="entry name" value="Type I PLP-dependent aspartate aminotransferase-like (Major domain)"/>
    <property type="match status" value="1"/>
</dbReference>
<evidence type="ECO:0000256" key="4">
    <source>
        <dbReference type="ARBA" id="ARBA00022898"/>
    </source>
</evidence>
<keyword evidence="3 7" id="KW-0808">Transferase</keyword>
<dbReference type="SUPFAM" id="SSF53383">
    <property type="entry name" value="PLP-dependent transferases"/>
    <property type="match status" value="1"/>
</dbReference>
<dbReference type="InterPro" id="IPR015421">
    <property type="entry name" value="PyrdxlP-dep_Trfase_major"/>
</dbReference>
<dbReference type="PANTHER" id="PTHR42790">
    <property type="entry name" value="AMINOTRANSFERASE"/>
    <property type="match status" value="1"/>
</dbReference>
<dbReference type="Gene3D" id="3.90.1150.10">
    <property type="entry name" value="Aspartate Aminotransferase, domain 1"/>
    <property type="match status" value="1"/>
</dbReference>
<evidence type="ECO:0000259" key="6">
    <source>
        <dbReference type="Pfam" id="PF00155"/>
    </source>
</evidence>
<gene>
    <name evidence="7" type="ORF">HZU44_16020</name>
</gene>
<dbReference type="GO" id="GO:1901605">
    <property type="term" value="P:alpha-amino acid metabolic process"/>
    <property type="evidence" value="ECO:0007669"/>
    <property type="project" value="TreeGrafter"/>
</dbReference>
<feature type="region of interest" description="Disordered" evidence="5">
    <location>
        <begin position="1"/>
        <end position="28"/>
    </location>
</feature>
<evidence type="ECO:0000313" key="7">
    <source>
        <dbReference type="EMBL" id="QLJ96469.1"/>
    </source>
</evidence>
<feature type="domain" description="Aminotransferase class I/classII large" evidence="6">
    <location>
        <begin position="126"/>
        <end position="454"/>
    </location>
</feature>
<organism evidence="7">
    <name type="scientific">Micromonospora carbonacea</name>
    <dbReference type="NCBI Taxonomy" id="47853"/>
    <lineage>
        <taxon>Bacteria</taxon>
        <taxon>Bacillati</taxon>
        <taxon>Actinomycetota</taxon>
        <taxon>Actinomycetes</taxon>
        <taxon>Micromonosporales</taxon>
        <taxon>Micromonosporaceae</taxon>
        <taxon>Micromonospora</taxon>
    </lineage>
</organism>
<reference evidence="7" key="1">
    <citation type="submission" date="2020-08" db="EMBL/GenBank/DDBJ databases">
        <title>A bifunctional nitrone conjugated secondary metabolite targeting the ribosome.</title>
        <authorList>
            <person name="Limbrick E.M."/>
            <person name="Graf M."/>
            <person name="Derewacz D.K."/>
            <person name="Nguyen F."/>
            <person name="Spraggins J.M."/>
            <person name="Wieland M."/>
            <person name="Ynigez-Gutierrez A.E."/>
            <person name="Reisman B.J."/>
            <person name="Zinshteyn B."/>
            <person name="McCulloch K."/>
            <person name="Iverson T.M."/>
            <person name="Green R."/>
            <person name="Wilson D.N."/>
            <person name="Bachmann B.O."/>
        </authorList>
    </citation>
    <scope>NUCLEOTIDE SEQUENCE</scope>
    <source>
        <strain evidence="7">Africana</strain>
    </source>
</reference>
<dbReference type="InterPro" id="IPR015422">
    <property type="entry name" value="PyrdxlP-dep_Trfase_small"/>
</dbReference>
<sequence>MRRPGGGRRSAYDHGRLNVDSGRPVDVAPNDVRVESDLDVADLHPAVGDPALNSMNFLNEVSQRYPEAVSLAAGRPYEEFFDVADLHRHLETFRAHLVDDLGYGPAQVHRALFQYGRTKGIIHDLVARNLAVDERITVDPESIVVTVGCQEAMLLVLRALRAGPSDVLLAVAPTYVGLTGAARLVDLPVRPVAAGPTGIDLADLREQLRRARAEGLRPRACYVMPDFANPSGGSIDLADRRRLLDLAAAEELLLIEDNPYGLFHADGAQRVPTLKALDTGRRVVYLGSFAKTVLPGARVGYVVADQRVRDADGTVGPLADQLAKIKSMVTVNTSALAQAVVGGALLAHGCSLVAANARERAAYARNLRHLVDGLARRFPAPSAVRWNVPAGGFFAVVSVPFPVDDALLRRSAQEYGVLWTPMAHFYDDTAPVAALRLSISAVTPEQIDAGLDRLAMLITDELARLPVPAARG</sequence>
<keyword evidence="2 7" id="KW-0032">Aminotransferase</keyword>
<name>A0A7D6CCU9_9ACTN</name>
<evidence type="ECO:0000256" key="2">
    <source>
        <dbReference type="ARBA" id="ARBA00022576"/>
    </source>
</evidence>
<evidence type="ECO:0000256" key="1">
    <source>
        <dbReference type="ARBA" id="ARBA00001933"/>
    </source>
</evidence>
<dbReference type="Pfam" id="PF00155">
    <property type="entry name" value="Aminotran_1_2"/>
    <property type="match status" value="1"/>
</dbReference>
<evidence type="ECO:0000256" key="5">
    <source>
        <dbReference type="SAM" id="MobiDB-lite"/>
    </source>
</evidence>
<dbReference type="PANTHER" id="PTHR42790:SF19">
    <property type="entry name" value="KYNURENINE_ALPHA-AMINOADIPATE AMINOTRANSFERASE, MITOCHONDRIAL"/>
    <property type="match status" value="1"/>
</dbReference>
<dbReference type="GO" id="GO:0008483">
    <property type="term" value="F:transaminase activity"/>
    <property type="evidence" value="ECO:0007669"/>
    <property type="project" value="UniProtKB-KW"/>
</dbReference>
<keyword evidence="4" id="KW-0663">Pyridoxal phosphate</keyword>
<dbReference type="InterPro" id="IPR050859">
    <property type="entry name" value="Class-I_PLP-dep_aminotransf"/>
</dbReference>
<dbReference type="EMBL" id="CP058905">
    <property type="protein sequence ID" value="QLJ96469.1"/>
    <property type="molecule type" value="Genomic_DNA"/>
</dbReference>
<evidence type="ECO:0000256" key="3">
    <source>
        <dbReference type="ARBA" id="ARBA00022679"/>
    </source>
</evidence>
<comment type="cofactor">
    <cofactor evidence="1">
        <name>pyridoxal 5'-phosphate</name>
        <dbReference type="ChEBI" id="CHEBI:597326"/>
    </cofactor>
</comment>
<proteinExistence type="predicted"/>
<protein>
    <submittedName>
        <fullName evidence="7">PLP-dependent aminotransferase family protein</fullName>
    </submittedName>
</protein>